<gene>
    <name evidence="2" type="ORF">DWV00_07100</name>
</gene>
<feature type="domain" description="DUF4224" evidence="1">
    <location>
        <begin position="2"/>
        <end position="45"/>
    </location>
</feature>
<dbReference type="EMBL" id="QRGA01000003">
    <property type="protein sequence ID" value="RDV00122.1"/>
    <property type="molecule type" value="Genomic_DNA"/>
</dbReference>
<proteinExistence type="predicted"/>
<dbReference type="OrthoDB" id="8759286at2"/>
<evidence type="ECO:0000313" key="2">
    <source>
        <dbReference type="EMBL" id="RDV00122.1"/>
    </source>
</evidence>
<dbReference type="Proteomes" id="UP000256838">
    <property type="component" value="Unassembled WGS sequence"/>
</dbReference>
<evidence type="ECO:0000259" key="1">
    <source>
        <dbReference type="Pfam" id="PF13986"/>
    </source>
</evidence>
<dbReference type="InterPro" id="IPR025319">
    <property type="entry name" value="DUF4224"/>
</dbReference>
<protein>
    <submittedName>
        <fullName evidence="2">DUF4224 domain-containing protein</fullName>
    </submittedName>
</protein>
<accession>A0A3D8K6E4</accession>
<dbReference type="RefSeq" id="WP_115532792.1">
    <property type="nucleotide sequence ID" value="NZ_QRGA01000003.1"/>
</dbReference>
<keyword evidence="3" id="KW-1185">Reference proteome</keyword>
<name>A0A3D8K6E4_9BURK</name>
<organism evidence="2 3">
    <name type="scientific">Trinickia dinghuensis</name>
    <dbReference type="NCBI Taxonomy" id="2291023"/>
    <lineage>
        <taxon>Bacteria</taxon>
        <taxon>Pseudomonadati</taxon>
        <taxon>Pseudomonadota</taxon>
        <taxon>Betaproteobacteria</taxon>
        <taxon>Burkholderiales</taxon>
        <taxon>Burkholderiaceae</taxon>
        <taxon>Trinickia</taxon>
    </lineage>
</organism>
<comment type="caution">
    <text evidence="2">The sequence shown here is derived from an EMBL/GenBank/DDBJ whole genome shotgun (WGS) entry which is preliminary data.</text>
</comment>
<dbReference type="Pfam" id="PF13986">
    <property type="entry name" value="DUF4224"/>
    <property type="match status" value="1"/>
</dbReference>
<reference evidence="2 3" key="1">
    <citation type="submission" date="2018-08" db="EMBL/GenBank/DDBJ databases">
        <title>Paraburkholderia sp. DHOM06 isolated from forest soil.</title>
        <authorList>
            <person name="Gao Z.-H."/>
            <person name="Qiu L.-H."/>
        </authorList>
    </citation>
    <scope>NUCLEOTIDE SEQUENCE [LARGE SCALE GENOMIC DNA]</scope>
    <source>
        <strain evidence="2 3">DHOM06</strain>
    </source>
</reference>
<evidence type="ECO:0000313" key="3">
    <source>
        <dbReference type="Proteomes" id="UP000256838"/>
    </source>
</evidence>
<sequence length="85" mass="9675">MFLSKKELEELTGFVRSAKQIEWLRANGWRFAEDSQRRPKVACSYFEARLGAMQSAREESQTAAIRPRFEALRGTRTTRGAAHGA</sequence>
<dbReference type="AlphaFoldDB" id="A0A3D8K6E4"/>